<accession>E3N2L2</accession>
<dbReference type="AlphaFoldDB" id="E3N2L2"/>
<gene>
    <name evidence="2" type="ORF">CRE_16293</name>
</gene>
<keyword evidence="1" id="KW-0812">Transmembrane</keyword>
<feature type="transmembrane region" description="Helical" evidence="1">
    <location>
        <begin position="124"/>
        <end position="142"/>
    </location>
</feature>
<protein>
    <submittedName>
        <fullName evidence="2">Uncharacterized protein</fullName>
    </submittedName>
</protein>
<dbReference type="HOGENOM" id="CLU_049496_2_1_1"/>
<feature type="transmembrane region" description="Helical" evidence="1">
    <location>
        <begin position="154"/>
        <end position="178"/>
    </location>
</feature>
<dbReference type="InParanoid" id="E3N2L2"/>
<proteinExistence type="predicted"/>
<dbReference type="Proteomes" id="UP000008281">
    <property type="component" value="Unassembled WGS sequence"/>
</dbReference>
<name>E3N2L2_CAERE</name>
<evidence type="ECO:0000313" key="2">
    <source>
        <dbReference type="EMBL" id="EFO84165.1"/>
    </source>
</evidence>
<feature type="transmembrane region" description="Helical" evidence="1">
    <location>
        <begin position="198"/>
        <end position="220"/>
    </location>
</feature>
<reference evidence="2" key="1">
    <citation type="submission" date="2007-07" db="EMBL/GenBank/DDBJ databases">
        <title>PCAP assembly of the Caenorhabditis remanei genome.</title>
        <authorList>
            <consortium name="The Caenorhabditis remanei Sequencing Consortium"/>
            <person name="Wilson R.K."/>
        </authorList>
    </citation>
    <scope>NUCLEOTIDE SEQUENCE [LARGE SCALE GENOMIC DNA]</scope>
    <source>
        <strain evidence="2">PB4641</strain>
    </source>
</reference>
<evidence type="ECO:0000313" key="3">
    <source>
        <dbReference type="Proteomes" id="UP000008281"/>
    </source>
</evidence>
<feature type="transmembrane region" description="Helical" evidence="1">
    <location>
        <begin position="30"/>
        <end position="50"/>
    </location>
</feature>
<dbReference type="EMBL" id="DS268513">
    <property type="protein sequence ID" value="EFO84165.1"/>
    <property type="molecule type" value="Genomic_DNA"/>
</dbReference>
<evidence type="ECO:0000256" key="1">
    <source>
        <dbReference type="SAM" id="Phobius"/>
    </source>
</evidence>
<keyword evidence="1" id="KW-1133">Transmembrane helix</keyword>
<feature type="transmembrane region" description="Helical" evidence="1">
    <location>
        <begin position="81"/>
        <end position="104"/>
    </location>
</feature>
<dbReference type="PANTHER" id="PTHR47516">
    <property type="entry name" value="SERPENTINE RECEPTOR, CLASS U-RELATED"/>
    <property type="match status" value="1"/>
</dbReference>
<keyword evidence="3" id="KW-1185">Reference proteome</keyword>
<dbReference type="InterPro" id="IPR003839">
    <property type="entry name" value="7TM_GPCR_serpentine_rcpt_Sru"/>
</dbReference>
<dbReference type="Pfam" id="PF10322">
    <property type="entry name" value="7TM_GPCR_Sru"/>
    <property type="match status" value="2"/>
</dbReference>
<organism evidence="3">
    <name type="scientific">Caenorhabditis remanei</name>
    <name type="common">Caenorhabditis vulgaris</name>
    <dbReference type="NCBI Taxonomy" id="31234"/>
    <lineage>
        <taxon>Eukaryota</taxon>
        <taxon>Metazoa</taxon>
        <taxon>Ecdysozoa</taxon>
        <taxon>Nematoda</taxon>
        <taxon>Chromadorea</taxon>
        <taxon>Rhabditida</taxon>
        <taxon>Rhabditina</taxon>
        <taxon>Rhabditomorpha</taxon>
        <taxon>Rhabditoidea</taxon>
        <taxon>Rhabditidae</taxon>
        <taxon>Peloderinae</taxon>
        <taxon>Caenorhabditis</taxon>
    </lineage>
</organism>
<keyword evidence="1" id="KW-0472">Membrane</keyword>
<sequence length="271" mass="31629">MSLSNEQVEKMYTSIYLNPEYENFSYHFDYVTIIVIASFIFLIPTVYATIKMVLFRNPQKSSTDIHPYVYKSFLCMQVSKVISCILYLIVVRIPLTTILTSYYSTLERDSPLRIFTASYFSLDNLSQLFTVLFCLIRLLVFINKEERLERLYTAVEVISYALTTICVVVLTLMMLVKLKSMKQLSSISSKNTKAEKTLTITMLIILFPIVFDEIFTIISLSAPQYTSYFMLLRPIFQDFRANIVSCYFYWNHPYFKKNTTVTNSLNITILT</sequence>